<name>A0A6B3TW54_9BACI</name>
<evidence type="ECO:0000259" key="4">
    <source>
        <dbReference type="PROSITE" id="PS51910"/>
    </source>
</evidence>
<dbReference type="GO" id="GO:0012505">
    <property type="term" value="C:endomembrane system"/>
    <property type="evidence" value="ECO:0007669"/>
    <property type="project" value="TreeGrafter"/>
</dbReference>
<gene>
    <name evidence="5" type="ORF">G4Z05_15120</name>
</gene>
<protein>
    <submittedName>
        <fullName evidence="5">LysM peptidoglycan-binding domain-containing protein</fullName>
    </submittedName>
</protein>
<dbReference type="Gene3D" id="3.20.20.80">
    <property type="entry name" value="Glycosidases"/>
    <property type="match status" value="1"/>
</dbReference>
<dbReference type="Proteomes" id="UP000481621">
    <property type="component" value="Unassembled WGS sequence"/>
</dbReference>
<dbReference type="CDD" id="cd02874">
    <property type="entry name" value="GH18_CFLE_spore_hydrolase"/>
    <property type="match status" value="1"/>
</dbReference>
<reference evidence="5" key="1">
    <citation type="submission" date="2020-02" db="EMBL/GenBank/DDBJ databases">
        <title>Bacillus sedimentmangrovi sp. nov., isolated from sediment of the mangrove ecosystem.</title>
        <authorList>
            <person name="Liu G."/>
        </authorList>
    </citation>
    <scope>NUCLEOTIDE SEQUENCE [LARGE SCALE GENOMIC DNA]</scope>
    <source>
        <strain evidence="5">SgZ-7</strain>
    </source>
</reference>
<feature type="domain" description="GH18" evidence="4">
    <location>
        <begin position="106"/>
        <end position="421"/>
    </location>
</feature>
<feature type="domain" description="LysM" evidence="3">
    <location>
        <begin position="54"/>
        <end position="98"/>
    </location>
</feature>
<dbReference type="EMBL" id="JAAIUV010000033">
    <property type="protein sequence ID" value="NEX80181.1"/>
    <property type="molecule type" value="Genomic_DNA"/>
</dbReference>
<accession>A0A6B3TW54</accession>
<dbReference type="InterPro" id="IPR011583">
    <property type="entry name" value="Chitinase_II/V-like_cat"/>
</dbReference>
<evidence type="ECO:0000313" key="5">
    <source>
        <dbReference type="EMBL" id="NEX80181.1"/>
    </source>
</evidence>
<dbReference type="Gene3D" id="3.10.350.10">
    <property type="entry name" value="LysM domain"/>
    <property type="match status" value="2"/>
</dbReference>
<sequence>MAIHVVQSGESLWKISQQTGVPIHTIIPLNGLPTTTSLVPGLAIYLPDATQQIRAYRIKPGDQIWKLAQQFRTSETAIRTANPGINPNHLTIGQIIQIPSPLKLQMNTLGFIVPSPGTVPEILTTIANQLTYLAVVAYSFTEEGYAYNEMDDRNLVAHCKQLNITPLLMIRNFLRGNFSAELAGTVLGNPTYRRNLIVSIVNLTKQRGFGGVSIDFEFIPPPRRNDFNQFLRDLKRELGNLILQVNVHAKTEDLPTNRIVGAYDYAGIGRAADYVAVMTIDYGYPGGPPDPIAPITWMEEVIQYAITQIPPHKIQIAMALYGYDKVVGTNRTQGLSVLAAQNQAISTGAPIRFDLSAQAPWYQYWRGTEQHIVWFEDIRSYVEKYRLIDIYQLSGTTFWQITLPAPQNWAYLKDHIFVLKK</sequence>
<dbReference type="GO" id="GO:0070492">
    <property type="term" value="F:oligosaccharide binding"/>
    <property type="evidence" value="ECO:0007669"/>
    <property type="project" value="TreeGrafter"/>
</dbReference>
<dbReference type="GO" id="GO:0008061">
    <property type="term" value="F:chitin binding"/>
    <property type="evidence" value="ECO:0007669"/>
    <property type="project" value="InterPro"/>
</dbReference>
<evidence type="ECO:0000256" key="2">
    <source>
        <dbReference type="ARBA" id="ARBA00023295"/>
    </source>
</evidence>
<dbReference type="PANTHER" id="PTHR46066:SF2">
    <property type="entry name" value="CHITINASE DOMAIN-CONTAINING PROTEIN 1"/>
    <property type="match status" value="1"/>
</dbReference>
<dbReference type="PROSITE" id="PS51910">
    <property type="entry name" value="GH18_2"/>
    <property type="match status" value="1"/>
</dbReference>
<dbReference type="InterPro" id="IPR036779">
    <property type="entry name" value="LysM_dom_sf"/>
</dbReference>
<dbReference type="AlphaFoldDB" id="A0A6B3TW54"/>
<dbReference type="CDD" id="cd00118">
    <property type="entry name" value="LysM"/>
    <property type="match status" value="2"/>
</dbReference>
<dbReference type="InterPro" id="IPR029070">
    <property type="entry name" value="Chitinase_insertion_sf"/>
</dbReference>
<organism evidence="5 6">
    <name type="scientific">Neobacillus thermocopriae</name>
    <dbReference type="NCBI Taxonomy" id="1215031"/>
    <lineage>
        <taxon>Bacteria</taxon>
        <taxon>Bacillati</taxon>
        <taxon>Bacillota</taxon>
        <taxon>Bacilli</taxon>
        <taxon>Bacillales</taxon>
        <taxon>Bacillaceae</taxon>
        <taxon>Neobacillus</taxon>
    </lineage>
</organism>
<proteinExistence type="predicted"/>
<dbReference type="InterPro" id="IPR001223">
    <property type="entry name" value="Glyco_hydro18_cat"/>
</dbReference>
<dbReference type="InterPro" id="IPR017853">
    <property type="entry name" value="GH"/>
</dbReference>
<evidence type="ECO:0000313" key="6">
    <source>
        <dbReference type="Proteomes" id="UP000481621"/>
    </source>
</evidence>
<dbReference type="SMR" id="A0A6B3TW54"/>
<dbReference type="InterPro" id="IPR041704">
    <property type="entry name" value="CFLE_GH18"/>
</dbReference>
<dbReference type="Pfam" id="PF01476">
    <property type="entry name" value="LysM"/>
    <property type="match status" value="2"/>
</dbReference>
<dbReference type="GO" id="GO:0005975">
    <property type="term" value="P:carbohydrate metabolic process"/>
    <property type="evidence" value="ECO:0007669"/>
    <property type="project" value="InterPro"/>
</dbReference>
<keyword evidence="6" id="KW-1185">Reference proteome</keyword>
<dbReference type="SUPFAM" id="SSF54106">
    <property type="entry name" value="LysM domain"/>
    <property type="match status" value="2"/>
</dbReference>
<dbReference type="GO" id="GO:0016798">
    <property type="term" value="F:hydrolase activity, acting on glycosyl bonds"/>
    <property type="evidence" value="ECO:0007669"/>
    <property type="project" value="UniProtKB-KW"/>
</dbReference>
<dbReference type="PROSITE" id="PS51782">
    <property type="entry name" value="LYSM"/>
    <property type="match status" value="2"/>
</dbReference>
<dbReference type="Gene3D" id="3.10.50.10">
    <property type="match status" value="1"/>
</dbReference>
<feature type="domain" description="LysM" evidence="3">
    <location>
        <begin position="2"/>
        <end position="46"/>
    </location>
</feature>
<keyword evidence="1" id="KW-0378">Hydrolase</keyword>
<dbReference type="Pfam" id="PF00704">
    <property type="entry name" value="Glyco_hydro_18"/>
    <property type="match status" value="1"/>
</dbReference>
<evidence type="ECO:0000259" key="3">
    <source>
        <dbReference type="PROSITE" id="PS51782"/>
    </source>
</evidence>
<dbReference type="RefSeq" id="WP_163252632.1">
    <property type="nucleotide sequence ID" value="NZ_JAAIUV010000033.1"/>
</dbReference>
<dbReference type="SMART" id="SM00257">
    <property type="entry name" value="LysM"/>
    <property type="match status" value="2"/>
</dbReference>
<comment type="caution">
    <text evidence="5">The sequence shown here is derived from an EMBL/GenBank/DDBJ whole genome shotgun (WGS) entry which is preliminary data.</text>
</comment>
<evidence type="ECO:0000256" key="1">
    <source>
        <dbReference type="ARBA" id="ARBA00022801"/>
    </source>
</evidence>
<dbReference type="SMART" id="SM00636">
    <property type="entry name" value="Glyco_18"/>
    <property type="match status" value="1"/>
</dbReference>
<keyword evidence="2" id="KW-0326">Glycosidase</keyword>
<dbReference type="InterPro" id="IPR018392">
    <property type="entry name" value="LysM"/>
</dbReference>
<dbReference type="SUPFAM" id="SSF51445">
    <property type="entry name" value="(Trans)glycosidases"/>
    <property type="match status" value="1"/>
</dbReference>
<dbReference type="PANTHER" id="PTHR46066">
    <property type="entry name" value="CHITINASE DOMAIN-CONTAINING PROTEIN 1 FAMILY MEMBER"/>
    <property type="match status" value="1"/>
</dbReference>